<reference evidence="2" key="1">
    <citation type="journal article" date="2020" name="Cell">
        <title>Large-Scale Comparative Analyses of Tick Genomes Elucidate Their Genetic Diversity and Vector Capacities.</title>
        <authorList>
            <consortium name="Tick Genome and Microbiome Consortium (TIGMIC)"/>
            <person name="Jia N."/>
            <person name="Wang J."/>
            <person name="Shi W."/>
            <person name="Du L."/>
            <person name="Sun Y."/>
            <person name="Zhan W."/>
            <person name="Jiang J.F."/>
            <person name="Wang Q."/>
            <person name="Zhang B."/>
            <person name="Ji P."/>
            <person name="Bell-Sakyi L."/>
            <person name="Cui X.M."/>
            <person name="Yuan T.T."/>
            <person name="Jiang B.G."/>
            <person name="Yang W.F."/>
            <person name="Lam T.T."/>
            <person name="Chang Q.C."/>
            <person name="Ding S.J."/>
            <person name="Wang X.J."/>
            <person name="Zhu J.G."/>
            <person name="Ruan X.D."/>
            <person name="Zhao L."/>
            <person name="Wei J.T."/>
            <person name="Ye R.Z."/>
            <person name="Que T.C."/>
            <person name="Du C.H."/>
            <person name="Zhou Y.H."/>
            <person name="Cheng J.X."/>
            <person name="Dai P.F."/>
            <person name="Guo W.B."/>
            <person name="Han X.H."/>
            <person name="Huang E.J."/>
            <person name="Li L.F."/>
            <person name="Wei W."/>
            <person name="Gao Y.C."/>
            <person name="Liu J.Z."/>
            <person name="Shao H.Z."/>
            <person name="Wang X."/>
            <person name="Wang C.C."/>
            <person name="Yang T.C."/>
            <person name="Huo Q.B."/>
            <person name="Li W."/>
            <person name="Chen H.Y."/>
            <person name="Chen S.E."/>
            <person name="Zhou L.G."/>
            <person name="Ni X.B."/>
            <person name="Tian J.H."/>
            <person name="Sheng Y."/>
            <person name="Liu T."/>
            <person name="Pan Y.S."/>
            <person name="Xia L.Y."/>
            <person name="Li J."/>
            <person name="Zhao F."/>
            <person name="Cao W.C."/>
        </authorList>
    </citation>
    <scope>NUCLEOTIDE SEQUENCE</scope>
    <source>
        <strain evidence="2">Rsan-2018</strain>
    </source>
</reference>
<reference evidence="2" key="2">
    <citation type="submission" date="2021-09" db="EMBL/GenBank/DDBJ databases">
        <authorList>
            <person name="Jia N."/>
            <person name="Wang J."/>
            <person name="Shi W."/>
            <person name="Du L."/>
            <person name="Sun Y."/>
            <person name="Zhan W."/>
            <person name="Jiang J."/>
            <person name="Wang Q."/>
            <person name="Zhang B."/>
            <person name="Ji P."/>
            <person name="Sakyi L.B."/>
            <person name="Cui X."/>
            <person name="Yuan T."/>
            <person name="Jiang B."/>
            <person name="Yang W."/>
            <person name="Lam T.T.-Y."/>
            <person name="Chang Q."/>
            <person name="Ding S."/>
            <person name="Wang X."/>
            <person name="Zhu J."/>
            <person name="Ruan X."/>
            <person name="Zhao L."/>
            <person name="Wei J."/>
            <person name="Que T."/>
            <person name="Du C."/>
            <person name="Cheng J."/>
            <person name="Dai P."/>
            <person name="Han X."/>
            <person name="Huang E."/>
            <person name="Gao Y."/>
            <person name="Liu J."/>
            <person name="Shao H."/>
            <person name="Ye R."/>
            <person name="Li L."/>
            <person name="Wei W."/>
            <person name="Wang X."/>
            <person name="Wang C."/>
            <person name="Huo Q."/>
            <person name="Li W."/>
            <person name="Guo W."/>
            <person name="Chen H."/>
            <person name="Chen S."/>
            <person name="Zhou L."/>
            <person name="Zhou L."/>
            <person name="Ni X."/>
            <person name="Tian J."/>
            <person name="Zhou Y."/>
            <person name="Sheng Y."/>
            <person name="Liu T."/>
            <person name="Pan Y."/>
            <person name="Xia L."/>
            <person name="Li J."/>
            <person name="Zhao F."/>
            <person name="Cao W."/>
        </authorList>
    </citation>
    <scope>NUCLEOTIDE SEQUENCE</scope>
    <source>
        <strain evidence="2">Rsan-2018</strain>
        <tissue evidence="2">Larvae</tissue>
    </source>
</reference>
<evidence type="ECO:0000256" key="1">
    <source>
        <dbReference type="SAM" id="MobiDB-lite"/>
    </source>
</evidence>
<evidence type="ECO:0000313" key="3">
    <source>
        <dbReference type="Proteomes" id="UP000821837"/>
    </source>
</evidence>
<organism evidence="2 3">
    <name type="scientific">Rhipicephalus sanguineus</name>
    <name type="common">Brown dog tick</name>
    <name type="synonym">Ixodes sanguineus</name>
    <dbReference type="NCBI Taxonomy" id="34632"/>
    <lineage>
        <taxon>Eukaryota</taxon>
        <taxon>Metazoa</taxon>
        <taxon>Ecdysozoa</taxon>
        <taxon>Arthropoda</taxon>
        <taxon>Chelicerata</taxon>
        <taxon>Arachnida</taxon>
        <taxon>Acari</taxon>
        <taxon>Parasitiformes</taxon>
        <taxon>Ixodida</taxon>
        <taxon>Ixodoidea</taxon>
        <taxon>Ixodidae</taxon>
        <taxon>Rhipicephalinae</taxon>
        <taxon>Rhipicephalus</taxon>
        <taxon>Rhipicephalus</taxon>
    </lineage>
</organism>
<dbReference type="AlphaFoldDB" id="A0A9D4QF23"/>
<comment type="caution">
    <text evidence="2">The sequence shown here is derived from an EMBL/GenBank/DDBJ whole genome shotgun (WGS) entry which is preliminary data.</text>
</comment>
<dbReference type="EMBL" id="JABSTV010001245">
    <property type="protein sequence ID" value="KAH7981608.1"/>
    <property type="molecule type" value="Genomic_DNA"/>
</dbReference>
<name>A0A9D4QF23_RHISA</name>
<gene>
    <name evidence="2" type="ORF">HPB52_000212</name>
</gene>
<dbReference type="Proteomes" id="UP000821837">
    <property type="component" value="Chromosome 1"/>
</dbReference>
<sequence>MLSTPESLERRGQLGERQRRIGIGHRATPRHRGPALLVRASSRFLHSRGPSRLGVFPPVPGSWEHDAPRLFTLTESGWVGHTDRRTKAYHIVVCVVSIGSRVVTPDSRNLSQTGHFLCDYHDEDRVLEISHADYFAIKYAKNALRPLNGGSKDGKRCNRCKSTAVVHTHCRKLIEWRAPIRVPSAKCKSPLDLYKFTDPWNCHVLPSAICEIRTDTNVVHVSESNEHMFTEKPMDFSYVILPHFINDLDLTGIMITDEPLKSSRDRRLSWLSIRRRRHLESETDKLQHLIPSHFLLGSGNISLP</sequence>
<evidence type="ECO:0000313" key="2">
    <source>
        <dbReference type="EMBL" id="KAH7981608.1"/>
    </source>
</evidence>
<feature type="compositionally biased region" description="Basic and acidic residues" evidence="1">
    <location>
        <begin position="7"/>
        <end position="19"/>
    </location>
</feature>
<accession>A0A9D4QF23</accession>
<feature type="compositionally biased region" description="Basic residues" evidence="1">
    <location>
        <begin position="20"/>
        <end position="29"/>
    </location>
</feature>
<feature type="region of interest" description="Disordered" evidence="1">
    <location>
        <begin position="1"/>
        <end position="29"/>
    </location>
</feature>
<protein>
    <submittedName>
        <fullName evidence="2">Uncharacterized protein</fullName>
    </submittedName>
</protein>
<keyword evidence="3" id="KW-1185">Reference proteome</keyword>
<proteinExistence type="predicted"/>